<protein>
    <submittedName>
        <fullName evidence="1">Uncharacterized protein</fullName>
    </submittedName>
</protein>
<organism evidence="1 2">
    <name type="scientific">Armillaria gallica</name>
    <name type="common">Bulbous honey fungus</name>
    <name type="synonym">Armillaria bulbosa</name>
    <dbReference type="NCBI Taxonomy" id="47427"/>
    <lineage>
        <taxon>Eukaryota</taxon>
        <taxon>Fungi</taxon>
        <taxon>Dikarya</taxon>
        <taxon>Basidiomycota</taxon>
        <taxon>Agaricomycotina</taxon>
        <taxon>Agaricomycetes</taxon>
        <taxon>Agaricomycetidae</taxon>
        <taxon>Agaricales</taxon>
        <taxon>Marasmiineae</taxon>
        <taxon>Physalacriaceae</taxon>
        <taxon>Armillaria</taxon>
    </lineage>
</organism>
<reference evidence="2" key="1">
    <citation type="journal article" date="2017" name="Nat. Ecol. Evol.">
        <title>Genome expansion and lineage-specific genetic innovations in the forest pathogenic fungi Armillaria.</title>
        <authorList>
            <person name="Sipos G."/>
            <person name="Prasanna A.N."/>
            <person name="Walter M.C."/>
            <person name="O'Connor E."/>
            <person name="Balint B."/>
            <person name="Krizsan K."/>
            <person name="Kiss B."/>
            <person name="Hess J."/>
            <person name="Varga T."/>
            <person name="Slot J."/>
            <person name="Riley R."/>
            <person name="Boka B."/>
            <person name="Rigling D."/>
            <person name="Barry K."/>
            <person name="Lee J."/>
            <person name="Mihaltcheva S."/>
            <person name="LaButti K."/>
            <person name="Lipzen A."/>
            <person name="Waldron R."/>
            <person name="Moloney N.M."/>
            <person name="Sperisen C."/>
            <person name="Kredics L."/>
            <person name="Vagvoelgyi C."/>
            <person name="Patrignani A."/>
            <person name="Fitzpatrick D."/>
            <person name="Nagy I."/>
            <person name="Doyle S."/>
            <person name="Anderson J.B."/>
            <person name="Grigoriev I.V."/>
            <person name="Gueldener U."/>
            <person name="Muensterkoetter M."/>
            <person name="Nagy L.G."/>
        </authorList>
    </citation>
    <scope>NUCLEOTIDE SEQUENCE [LARGE SCALE GENOMIC DNA]</scope>
    <source>
        <strain evidence="2">Ar21-2</strain>
    </source>
</reference>
<evidence type="ECO:0000313" key="1">
    <source>
        <dbReference type="EMBL" id="PBK93673.1"/>
    </source>
</evidence>
<gene>
    <name evidence="1" type="ORF">ARMGADRAFT_131845</name>
</gene>
<name>A0A2H3DZD8_ARMGA</name>
<accession>A0A2H3DZD8</accession>
<proteinExistence type="predicted"/>
<dbReference type="AlphaFoldDB" id="A0A2H3DZD8"/>
<dbReference type="EMBL" id="KZ293656">
    <property type="protein sequence ID" value="PBK93673.1"/>
    <property type="molecule type" value="Genomic_DNA"/>
</dbReference>
<keyword evidence="2" id="KW-1185">Reference proteome</keyword>
<dbReference type="InParanoid" id="A0A2H3DZD8"/>
<dbReference type="Proteomes" id="UP000217790">
    <property type="component" value="Unassembled WGS sequence"/>
</dbReference>
<sequence length="124" mass="13483">MLLIASTQFAFRSATNALAAGQVGGRKASQSTVTRGCLPFLNSHEPNAELLNLPRNSKGCVKCYCGKLMNNTNRLAEGSQWHDIQGERKTWKVQNPLTLCLGQISNGNFQLCEPMDLTRGGTDA</sequence>
<evidence type="ECO:0000313" key="2">
    <source>
        <dbReference type="Proteomes" id="UP000217790"/>
    </source>
</evidence>